<dbReference type="KEGG" id="mym:A176_006920"/>
<gene>
    <name evidence="2" type="ORF">A176_006920</name>
</gene>
<dbReference type="eggNOG" id="ENOG503321T">
    <property type="taxonomic scope" value="Bacteria"/>
</dbReference>
<evidence type="ECO:0000313" key="3">
    <source>
        <dbReference type="Proteomes" id="UP000009026"/>
    </source>
</evidence>
<name>A0A0H4X7X1_9BACT</name>
<dbReference type="InterPro" id="IPR024422">
    <property type="entry name" value="Protein_unknown_function_OB"/>
</dbReference>
<accession>A0A0H4X7X1</accession>
<dbReference type="RefSeq" id="WP_002637735.1">
    <property type="nucleotide sequence ID" value="NZ_CP012109.1"/>
</dbReference>
<keyword evidence="3" id="KW-1185">Reference proteome</keyword>
<evidence type="ECO:0000313" key="2">
    <source>
        <dbReference type="EMBL" id="AKQ70008.1"/>
    </source>
</evidence>
<dbReference type="Proteomes" id="UP000009026">
    <property type="component" value="Chromosome"/>
</dbReference>
<sequence>MALVKCKSCGSDVAGNAAACPKCGAPPPRGPSALQVTFLALGGLVSLCFFGTCMAGAIGAGSKGAARRGATAESTRAATNRPAPKDVELRSLLAEYADNEVRADSNFKNHVIQTSGIVDDVKKDILDAVYITVGTGRRFEIPQVQCFVADDQVNKAANLSKGSRVSVRGRVQGLMMNVLVHDCEIIDL</sequence>
<dbReference type="Pfam" id="PF12869">
    <property type="entry name" value="tRNA_anti-like"/>
    <property type="match status" value="1"/>
</dbReference>
<protein>
    <recommendedName>
        <fullName evidence="4">tRNA_anti-like</fullName>
    </recommendedName>
</protein>
<keyword evidence="1" id="KW-0472">Membrane</keyword>
<keyword evidence="1" id="KW-1133">Transmembrane helix</keyword>
<feature type="transmembrane region" description="Helical" evidence="1">
    <location>
        <begin position="36"/>
        <end position="58"/>
    </location>
</feature>
<evidence type="ECO:0000256" key="1">
    <source>
        <dbReference type="SAM" id="Phobius"/>
    </source>
</evidence>
<evidence type="ECO:0008006" key="4">
    <source>
        <dbReference type="Google" id="ProtNLM"/>
    </source>
</evidence>
<dbReference type="STRING" id="1297742.A176_006920"/>
<proteinExistence type="predicted"/>
<dbReference type="PATRIC" id="fig|1297742.4.peg.7019"/>
<dbReference type="OrthoDB" id="5523237at2"/>
<dbReference type="AlphaFoldDB" id="A0A0H4X7X1"/>
<organism evidence="2 3">
    <name type="scientific">Pseudomyxococcus hansupus</name>
    <dbReference type="NCBI Taxonomy" id="1297742"/>
    <lineage>
        <taxon>Bacteria</taxon>
        <taxon>Pseudomonadati</taxon>
        <taxon>Myxococcota</taxon>
        <taxon>Myxococcia</taxon>
        <taxon>Myxococcales</taxon>
        <taxon>Cystobacterineae</taxon>
        <taxon>Myxococcaceae</taxon>
        <taxon>Pseudomyxococcus</taxon>
    </lineage>
</organism>
<reference evidence="2 3" key="1">
    <citation type="journal article" date="2016" name="PLoS ONE">
        <title>Complete Genome Sequence and Comparative Genomics of a Novel Myxobacterium Myxococcus hansupus.</title>
        <authorList>
            <person name="Sharma G."/>
            <person name="Narwani T."/>
            <person name="Subramanian S."/>
        </authorList>
    </citation>
    <scope>NUCLEOTIDE SEQUENCE [LARGE SCALE GENOMIC DNA]</scope>
    <source>
        <strain evidence="3">mixupus</strain>
    </source>
</reference>
<keyword evidence="1" id="KW-0812">Transmembrane</keyword>
<dbReference type="EMBL" id="CP012109">
    <property type="protein sequence ID" value="AKQ70008.1"/>
    <property type="molecule type" value="Genomic_DNA"/>
</dbReference>